<dbReference type="Proteomes" id="UP001500724">
    <property type="component" value="Unassembled WGS sequence"/>
</dbReference>
<dbReference type="InterPro" id="IPR011856">
    <property type="entry name" value="tRNA_endonuc-like_dom_sf"/>
</dbReference>
<comment type="caution">
    <text evidence="2">The sequence shown here is derived from an EMBL/GenBank/DDBJ whole genome shotgun (WGS) entry which is preliminary data.</text>
</comment>
<evidence type="ECO:0000313" key="3">
    <source>
        <dbReference type="Proteomes" id="UP001500724"/>
    </source>
</evidence>
<reference evidence="3" key="1">
    <citation type="journal article" date="2019" name="Int. J. Syst. Evol. Microbiol.">
        <title>The Global Catalogue of Microorganisms (GCM) 10K type strain sequencing project: providing services to taxonomists for standard genome sequencing and annotation.</title>
        <authorList>
            <consortium name="The Broad Institute Genomics Platform"/>
            <consortium name="The Broad Institute Genome Sequencing Center for Infectious Disease"/>
            <person name="Wu L."/>
            <person name="Ma J."/>
        </authorList>
    </citation>
    <scope>NUCLEOTIDE SEQUENCE [LARGE SCALE GENOMIC DNA]</scope>
    <source>
        <strain evidence="3">JCM 10367</strain>
    </source>
</reference>
<accession>A0ABP3SZ43</accession>
<organism evidence="2 3">
    <name type="scientific">Streptomyces thermocarboxydovorans</name>
    <dbReference type="NCBI Taxonomy" id="59298"/>
    <lineage>
        <taxon>Bacteria</taxon>
        <taxon>Bacillati</taxon>
        <taxon>Actinomycetota</taxon>
        <taxon>Actinomycetes</taxon>
        <taxon>Kitasatosporales</taxon>
        <taxon>Streptomycetaceae</taxon>
        <taxon>Streptomyces</taxon>
    </lineage>
</organism>
<dbReference type="Gene3D" id="3.40.1350.10">
    <property type="match status" value="1"/>
</dbReference>
<keyword evidence="3" id="KW-1185">Reference proteome</keyword>
<dbReference type="RefSeq" id="WP_344005541.1">
    <property type="nucleotide sequence ID" value="NZ_BAAAGU010000055.1"/>
</dbReference>
<evidence type="ECO:0000259" key="1">
    <source>
        <dbReference type="Pfam" id="PF04471"/>
    </source>
</evidence>
<protein>
    <recommendedName>
        <fullName evidence="1">Restriction endonuclease type IV Mrr domain-containing protein</fullName>
    </recommendedName>
</protein>
<sequence>MDADGFERLLFDPLRSSPEYRNVQWLMHTQAADRGRDLSMDRVLHDSAGGTHSERVIVQAKHWLKKPVDMPTIAATVAAVKLWGPPVIRTLIIATSGHFSADAVRWAEQHNDSGTAPFVELWPASKLEALLAAKPGLAAAHGLRPR</sequence>
<proteinExistence type="predicted"/>
<evidence type="ECO:0000313" key="2">
    <source>
        <dbReference type="EMBL" id="GAA0662802.1"/>
    </source>
</evidence>
<gene>
    <name evidence="2" type="ORF">GCM10009535_48050</name>
</gene>
<dbReference type="EMBL" id="BAAAGU010000055">
    <property type="protein sequence ID" value="GAA0662802.1"/>
    <property type="molecule type" value="Genomic_DNA"/>
</dbReference>
<dbReference type="Pfam" id="PF04471">
    <property type="entry name" value="Mrr_cat"/>
    <property type="match status" value="1"/>
</dbReference>
<name>A0ABP3SZ43_9ACTN</name>
<feature type="domain" description="Restriction endonuclease type IV Mrr" evidence="1">
    <location>
        <begin position="1"/>
        <end position="130"/>
    </location>
</feature>
<dbReference type="InterPro" id="IPR007560">
    <property type="entry name" value="Restrct_endonuc_IV_Mrr"/>
</dbReference>